<dbReference type="STRING" id="1076872.G8ZZJ2"/>
<evidence type="ECO:0000313" key="2">
    <source>
        <dbReference type="Proteomes" id="UP000005627"/>
    </source>
</evidence>
<dbReference type="AlphaFoldDB" id="G8ZZJ2"/>
<dbReference type="HOGENOM" id="CLU_051217_0_0_1"/>
<proteinExistence type="predicted"/>
<organism evidence="1 2">
    <name type="scientific">Torulaspora delbrueckii</name>
    <name type="common">Yeast</name>
    <name type="synonym">Candida colliculosa</name>
    <dbReference type="NCBI Taxonomy" id="4950"/>
    <lineage>
        <taxon>Eukaryota</taxon>
        <taxon>Fungi</taxon>
        <taxon>Dikarya</taxon>
        <taxon>Ascomycota</taxon>
        <taxon>Saccharomycotina</taxon>
        <taxon>Saccharomycetes</taxon>
        <taxon>Saccharomycetales</taxon>
        <taxon>Saccharomycetaceae</taxon>
        <taxon>Torulaspora</taxon>
    </lineage>
</organism>
<dbReference type="EMBL" id="HE616749">
    <property type="protein sequence ID" value="CCE94036.1"/>
    <property type="molecule type" value="Genomic_DNA"/>
</dbReference>
<name>G8ZZJ2_TORDE</name>
<dbReference type="eggNOG" id="ENOG502RK42">
    <property type="taxonomic scope" value="Eukaryota"/>
</dbReference>
<gene>
    <name evidence="1" type="primary">TDEL0H01770</name>
    <name evidence="1" type="ORF">TDEL_0H01770</name>
</gene>
<sequence>MLKRLESPICVERAHFLITSGLGSLTERGECAKDAINYLLRLGYTKSPHWDELVAQSGLEAIEPIEVANSGSKRHLAFCKAVAHEYPEAISVIEATPTLSAEFYRNLELVAHFLVLSKNFKGLEELEYRLSAIPNANVAKEELEALSRIQILVLCGSYMQCKYLEFCKGFFKLERSDPDFMRVLECEHESRFITHDELSLMVTVSSIVAIPFDNYDDFLSVEDAASIERRFPQLVRCLKLLTNTSFGSFLKMWHGSIDEECKKSLLLAHGWDCARSTMRHKIYFFYLRISNKLTISYLSRTLNIEEKLVEEEVRVLIENAHLNFEIIGDLIRYKSDHFLAAVTSKLKENHELINQSLHFQVSNNRSLKNMVQESIIGNNASESAGNDETVYQSPKIDRARYAFDDNMDIDEINDISDVDSASFILGNESFSRTSGC</sequence>
<keyword evidence="2" id="KW-1185">Reference proteome</keyword>
<reference evidence="1 2" key="1">
    <citation type="journal article" date="2011" name="Proc. Natl. Acad. Sci. U.S.A.">
        <title>Evolutionary erosion of yeast sex chromosomes by mating-type switching accidents.</title>
        <authorList>
            <person name="Gordon J.L."/>
            <person name="Armisen D."/>
            <person name="Proux-Wera E."/>
            <person name="Oheigeartaigh S.S."/>
            <person name="Byrne K.P."/>
            <person name="Wolfe K.H."/>
        </authorList>
    </citation>
    <scope>NUCLEOTIDE SEQUENCE [LARGE SCALE GENOMIC DNA]</scope>
    <source>
        <strain evidence="2">ATCC 10662 / CBS 1146 / NBRC 0425 / NCYC 2629 / NRRL Y-866</strain>
    </source>
</reference>
<dbReference type="Proteomes" id="UP000005627">
    <property type="component" value="Chromosome 8"/>
</dbReference>
<dbReference type="GeneID" id="11501121"/>
<dbReference type="KEGG" id="tdl:TDEL_0H01770"/>
<evidence type="ECO:0000313" key="1">
    <source>
        <dbReference type="EMBL" id="CCE94036.1"/>
    </source>
</evidence>
<dbReference type="RefSeq" id="XP_003683247.1">
    <property type="nucleotide sequence ID" value="XM_003683199.1"/>
</dbReference>
<accession>G8ZZJ2</accession>
<dbReference type="InParanoid" id="G8ZZJ2"/>
<dbReference type="FunCoup" id="G8ZZJ2">
    <property type="interactions" value="94"/>
</dbReference>
<evidence type="ECO:0008006" key="3">
    <source>
        <dbReference type="Google" id="ProtNLM"/>
    </source>
</evidence>
<dbReference type="OrthoDB" id="4033625at2759"/>
<protein>
    <recommendedName>
        <fullName evidence="3">PCI domain-containing protein</fullName>
    </recommendedName>
</protein>